<sequence length="261" mass="30964">MRTIDYHMHTYFSGDSEANPREHVLKAIEMNLDEICFTDHRDFDYPIDSFELDVENYYQEIQSLKEEFKDQIKIKWGIEMGLDLDHQEEIENLIQQYPFDFVIGSIHVIHHTEFYYGEFFKGKTKEQAHREFFEETLKCVKAFDCFNVLGHLDYIVRYGPYEDKTVDHQKYQDIIDEIFKTLIQKGKGIEVNTSGYRDLKTCGFPNFEQVQRYYDLGGRIITIGTDSHTSDRVGENCLNVAKKYQEIGFDDVSTFTQRKRD</sequence>
<evidence type="ECO:0000256" key="2">
    <source>
        <dbReference type="ARBA" id="ARBA00009152"/>
    </source>
</evidence>
<evidence type="ECO:0000256" key="7">
    <source>
        <dbReference type="ARBA" id="ARBA00049158"/>
    </source>
</evidence>
<dbReference type="AlphaFoldDB" id="A0A2T3FWR0"/>
<comment type="similarity">
    <text evidence="2 8">Belongs to the PHP hydrolase family. HisK subfamily.</text>
</comment>
<dbReference type="InterPro" id="IPR004013">
    <property type="entry name" value="PHP_dom"/>
</dbReference>
<evidence type="ECO:0000256" key="8">
    <source>
        <dbReference type="RuleBase" id="RU366003"/>
    </source>
</evidence>
<dbReference type="InterPro" id="IPR010140">
    <property type="entry name" value="Histidinol_P_phosphatase_HisJ"/>
</dbReference>
<keyword evidence="9" id="KW-0175">Coiled coil</keyword>
<dbReference type="EC" id="3.1.3.15" evidence="3 8"/>
<dbReference type="Proteomes" id="UP000240974">
    <property type="component" value="Unassembled WGS sequence"/>
</dbReference>
<keyword evidence="6 8" id="KW-0368">Histidine biosynthesis</keyword>
<evidence type="ECO:0000256" key="1">
    <source>
        <dbReference type="ARBA" id="ARBA00004970"/>
    </source>
</evidence>
<proteinExistence type="inferred from homology"/>
<feature type="domain" description="Polymerase/histidinol phosphatase N-terminal" evidence="10">
    <location>
        <begin position="4"/>
        <end position="84"/>
    </location>
</feature>
<reference evidence="11 12" key="1">
    <citation type="journal article" date="2019" name="Int. J. Syst. Evol. Microbiol.">
        <title>Faecalibacillus intestinalis gen. nov., sp. nov. and Faecalibacillus faecis sp. nov., isolated from human faeces.</title>
        <authorList>
            <person name="Seo B."/>
            <person name="Jeon K."/>
            <person name="Baek I."/>
            <person name="Lee Y.M."/>
            <person name="Baek K."/>
            <person name="Ko G."/>
        </authorList>
    </citation>
    <scope>NUCLEOTIDE SEQUENCE [LARGE SCALE GENOMIC DNA]</scope>
    <source>
        <strain evidence="11 12">SNUG30099</strain>
    </source>
</reference>
<dbReference type="Gene3D" id="3.20.20.140">
    <property type="entry name" value="Metal-dependent hydrolases"/>
    <property type="match status" value="1"/>
</dbReference>
<keyword evidence="12" id="KW-1185">Reference proteome</keyword>
<organism evidence="11 12">
    <name type="scientific">Faecalibacillus intestinalis</name>
    <dbReference type="NCBI Taxonomy" id="1982626"/>
    <lineage>
        <taxon>Bacteria</taxon>
        <taxon>Bacillati</taxon>
        <taxon>Bacillota</taxon>
        <taxon>Erysipelotrichia</taxon>
        <taxon>Erysipelotrichales</taxon>
        <taxon>Coprobacillaceae</taxon>
        <taxon>Faecalibacillus</taxon>
    </lineage>
</organism>
<dbReference type="RefSeq" id="WP_107030273.1">
    <property type="nucleotide sequence ID" value="NZ_PYLQ01000016.1"/>
</dbReference>
<dbReference type="GO" id="GO:0005737">
    <property type="term" value="C:cytoplasm"/>
    <property type="evidence" value="ECO:0007669"/>
    <property type="project" value="TreeGrafter"/>
</dbReference>
<dbReference type="InterPro" id="IPR016195">
    <property type="entry name" value="Pol/histidinol_Pase-like"/>
</dbReference>
<dbReference type="SUPFAM" id="SSF89550">
    <property type="entry name" value="PHP domain-like"/>
    <property type="match status" value="1"/>
</dbReference>
<dbReference type="PANTHER" id="PTHR21039:SF0">
    <property type="entry name" value="HISTIDINOL-PHOSPHATASE"/>
    <property type="match status" value="1"/>
</dbReference>
<dbReference type="InterPro" id="IPR003141">
    <property type="entry name" value="Pol/His_phosphatase_N"/>
</dbReference>
<evidence type="ECO:0000256" key="4">
    <source>
        <dbReference type="ARBA" id="ARBA00022605"/>
    </source>
</evidence>
<dbReference type="NCBIfam" id="TIGR01856">
    <property type="entry name" value="hisJ_fam"/>
    <property type="match status" value="1"/>
</dbReference>
<keyword evidence="5 8" id="KW-0378">Hydrolase</keyword>
<comment type="catalytic activity">
    <reaction evidence="7 8">
        <text>L-histidinol phosphate + H2O = L-histidinol + phosphate</text>
        <dbReference type="Rhea" id="RHEA:14465"/>
        <dbReference type="ChEBI" id="CHEBI:15377"/>
        <dbReference type="ChEBI" id="CHEBI:43474"/>
        <dbReference type="ChEBI" id="CHEBI:57699"/>
        <dbReference type="ChEBI" id="CHEBI:57980"/>
        <dbReference type="EC" id="3.1.3.15"/>
    </reaction>
</comment>
<accession>A0A2T3FWR0</accession>
<feature type="coiled-coil region" evidence="9">
    <location>
        <begin position="47"/>
        <end position="74"/>
    </location>
</feature>
<dbReference type="GO" id="GO:0000105">
    <property type="term" value="P:L-histidine biosynthetic process"/>
    <property type="evidence" value="ECO:0007669"/>
    <property type="project" value="UniProtKB-UniRule"/>
</dbReference>
<dbReference type="SMART" id="SM00481">
    <property type="entry name" value="POLIIIAc"/>
    <property type="match status" value="1"/>
</dbReference>
<dbReference type="GO" id="GO:0004401">
    <property type="term" value="F:histidinol-phosphatase activity"/>
    <property type="evidence" value="ECO:0007669"/>
    <property type="project" value="UniProtKB-UniRule"/>
</dbReference>
<protein>
    <recommendedName>
        <fullName evidence="3 8">Histidinol-phosphatase</fullName>
        <shortName evidence="8">HolPase</shortName>
        <ecNumber evidence="3 8">3.1.3.15</ecNumber>
    </recommendedName>
</protein>
<comment type="pathway">
    <text evidence="1 8">Amino-acid biosynthesis; L-histidine biosynthesis; L-histidine from 5-phospho-alpha-D-ribose 1-diphosphate: step 8/9.</text>
</comment>
<evidence type="ECO:0000313" key="11">
    <source>
        <dbReference type="EMBL" id="PST39717.1"/>
    </source>
</evidence>
<evidence type="ECO:0000256" key="6">
    <source>
        <dbReference type="ARBA" id="ARBA00023102"/>
    </source>
</evidence>
<dbReference type="PANTHER" id="PTHR21039">
    <property type="entry name" value="HISTIDINOL PHOSPHATASE-RELATED"/>
    <property type="match status" value="1"/>
</dbReference>
<evidence type="ECO:0000256" key="3">
    <source>
        <dbReference type="ARBA" id="ARBA00013085"/>
    </source>
</evidence>
<keyword evidence="4 8" id="KW-0028">Amino-acid biosynthesis</keyword>
<comment type="caution">
    <text evidence="11">The sequence shown here is derived from an EMBL/GenBank/DDBJ whole genome shotgun (WGS) entry which is preliminary data.</text>
</comment>
<evidence type="ECO:0000256" key="5">
    <source>
        <dbReference type="ARBA" id="ARBA00022801"/>
    </source>
</evidence>
<evidence type="ECO:0000256" key="9">
    <source>
        <dbReference type="SAM" id="Coils"/>
    </source>
</evidence>
<gene>
    <name evidence="11" type="ORF">C7U54_10485</name>
</gene>
<dbReference type="EMBL" id="PYLQ01000016">
    <property type="protein sequence ID" value="PST39717.1"/>
    <property type="molecule type" value="Genomic_DNA"/>
</dbReference>
<dbReference type="Pfam" id="PF02811">
    <property type="entry name" value="PHP"/>
    <property type="match status" value="1"/>
</dbReference>
<dbReference type="UniPathway" id="UPA00031">
    <property type="reaction ID" value="UER00013"/>
</dbReference>
<name>A0A2T3FWR0_9FIRM</name>
<evidence type="ECO:0000313" key="12">
    <source>
        <dbReference type="Proteomes" id="UP000240974"/>
    </source>
</evidence>
<evidence type="ECO:0000259" key="10">
    <source>
        <dbReference type="SMART" id="SM00481"/>
    </source>
</evidence>